<evidence type="ECO:0000256" key="3">
    <source>
        <dbReference type="ARBA" id="ARBA00022475"/>
    </source>
</evidence>
<feature type="transmembrane region" description="Helical" evidence="8">
    <location>
        <begin position="237"/>
        <end position="260"/>
    </location>
</feature>
<keyword evidence="2" id="KW-0813">Transport</keyword>
<evidence type="ECO:0000313" key="9">
    <source>
        <dbReference type="EMBL" id="GAA0404929.1"/>
    </source>
</evidence>
<feature type="transmembrane region" description="Helical" evidence="8">
    <location>
        <begin position="319"/>
        <end position="339"/>
    </location>
</feature>
<name>A0ABN0YQQ2_9BACL</name>
<comment type="caution">
    <text evidence="9">The sequence shown here is derived from an EMBL/GenBank/DDBJ whole genome shotgun (WGS) entry which is preliminary data.</text>
</comment>
<evidence type="ECO:0000256" key="5">
    <source>
        <dbReference type="ARBA" id="ARBA00022989"/>
    </source>
</evidence>
<evidence type="ECO:0000256" key="8">
    <source>
        <dbReference type="SAM" id="Phobius"/>
    </source>
</evidence>
<accession>A0ABN0YQQ2</accession>
<feature type="transmembrane region" description="Helical" evidence="8">
    <location>
        <begin position="135"/>
        <end position="155"/>
    </location>
</feature>
<dbReference type="PANTHER" id="PTHR32024:SF4">
    <property type="entry name" value="KTR SYSTEM POTASSIUM UPTAKE PROTEIN D"/>
    <property type="match status" value="1"/>
</dbReference>
<organism evidence="9 10">
    <name type="scientific">Paenibacillus motobuensis</name>
    <dbReference type="NCBI Taxonomy" id="295324"/>
    <lineage>
        <taxon>Bacteria</taxon>
        <taxon>Bacillati</taxon>
        <taxon>Bacillota</taxon>
        <taxon>Bacilli</taxon>
        <taxon>Bacillales</taxon>
        <taxon>Paenibacillaceae</taxon>
        <taxon>Paenibacillus</taxon>
    </lineage>
</organism>
<dbReference type="Pfam" id="PF02386">
    <property type="entry name" value="TrkH"/>
    <property type="match status" value="1"/>
</dbReference>
<keyword evidence="10" id="KW-1185">Reference proteome</keyword>
<dbReference type="PANTHER" id="PTHR32024">
    <property type="entry name" value="TRK SYSTEM POTASSIUM UPTAKE PROTEIN TRKG-RELATED"/>
    <property type="match status" value="1"/>
</dbReference>
<evidence type="ECO:0000256" key="4">
    <source>
        <dbReference type="ARBA" id="ARBA00022692"/>
    </source>
</evidence>
<evidence type="ECO:0000256" key="2">
    <source>
        <dbReference type="ARBA" id="ARBA00022448"/>
    </source>
</evidence>
<evidence type="ECO:0000256" key="7">
    <source>
        <dbReference type="ARBA" id="ARBA00023136"/>
    </source>
</evidence>
<feature type="transmembrane region" description="Helical" evidence="8">
    <location>
        <begin position="360"/>
        <end position="380"/>
    </location>
</feature>
<feature type="transmembrane region" description="Helical" evidence="8">
    <location>
        <begin position="77"/>
        <end position="104"/>
    </location>
</feature>
<dbReference type="Proteomes" id="UP001500340">
    <property type="component" value="Unassembled WGS sequence"/>
</dbReference>
<feature type="transmembrane region" description="Helical" evidence="8">
    <location>
        <begin position="20"/>
        <end position="41"/>
    </location>
</feature>
<keyword evidence="7 8" id="KW-0472">Membrane</keyword>
<keyword evidence="5 8" id="KW-1133">Transmembrane helix</keyword>
<dbReference type="EMBL" id="BAAACX010000018">
    <property type="protein sequence ID" value="GAA0404929.1"/>
    <property type="molecule type" value="Genomic_DNA"/>
</dbReference>
<reference evidence="9 10" key="1">
    <citation type="journal article" date="2019" name="Int. J. Syst. Evol. Microbiol.">
        <title>The Global Catalogue of Microorganisms (GCM) 10K type strain sequencing project: providing services to taxonomists for standard genome sequencing and annotation.</title>
        <authorList>
            <consortium name="The Broad Institute Genomics Platform"/>
            <consortium name="The Broad Institute Genome Sequencing Center for Infectious Disease"/>
            <person name="Wu L."/>
            <person name="Ma J."/>
        </authorList>
    </citation>
    <scope>NUCLEOTIDE SEQUENCE [LARGE SCALE GENOMIC DNA]</scope>
    <source>
        <strain evidence="9 10">JCM 12774</strain>
    </source>
</reference>
<feature type="transmembrane region" description="Helical" evidence="8">
    <location>
        <begin position="413"/>
        <end position="437"/>
    </location>
</feature>
<keyword evidence="3" id="KW-1003">Cell membrane</keyword>
<sequence length="456" mass="50864">MALLRNMRGWLEKRSPAQVISGYYLLAVTISIGLFSLPGVYRRGTEVSFFDTVFTAVSVVSDTGLAVLNVADTFSVFGYFIIMLVLQFGGLGIMAMSTFFWILIGRKIGLRERQLIMIDNNQFQLSGLVQFIKEILRIILLTELIGAVIFGLHFLNYFPTWHEAFLQGLFASVSATTNAGVDITGQSLLPFANDYFVQVVTSILIIFGAIGFPVLIEIKTFLSRKRDKQAPPFRFSLFAKLTTSTYLILLVIGTILIFLLEYQHYFKGMSWHEMFFYSFFQSTSTRSAGLTTMDITQLSEPTLLVMSIYMFIGGSPNSVGGGIRTTTFAVCILFMYNYVRGNREIKIFNREIHPDDVMKSLAIMLLAIVMCGTSAIVINITDPHHQLISIILEVCSAFGTVGMSTGITPELSAFAKCLLMLLMFIGRIGLTSFIFIIGGKKKKPKINYPVERVISG</sequence>
<keyword evidence="4 8" id="KW-0812">Transmembrane</keyword>
<keyword evidence="6" id="KW-0406">Ion transport</keyword>
<evidence type="ECO:0000256" key="1">
    <source>
        <dbReference type="ARBA" id="ARBA00004651"/>
    </source>
</evidence>
<evidence type="ECO:0000313" key="10">
    <source>
        <dbReference type="Proteomes" id="UP001500340"/>
    </source>
</evidence>
<proteinExistence type="predicted"/>
<dbReference type="InterPro" id="IPR003445">
    <property type="entry name" value="Cat_transpt"/>
</dbReference>
<evidence type="ECO:0000256" key="6">
    <source>
        <dbReference type="ARBA" id="ARBA00023065"/>
    </source>
</evidence>
<gene>
    <name evidence="9" type="ORF">GCM10008933_39060</name>
</gene>
<protein>
    <submittedName>
        <fullName evidence="9">TrkH family potassium uptake protein</fullName>
    </submittedName>
</protein>
<feature type="transmembrane region" description="Helical" evidence="8">
    <location>
        <begin position="195"/>
        <end position="216"/>
    </location>
</feature>
<comment type="subcellular location">
    <subcellularLocation>
        <location evidence="1">Cell membrane</location>
        <topology evidence="1">Multi-pass membrane protein</topology>
    </subcellularLocation>
</comment>